<accession>A0A1V4QGM4</accession>
<feature type="transmembrane region" description="Helical" evidence="1">
    <location>
        <begin position="289"/>
        <end position="311"/>
    </location>
</feature>
<name>A0A1V4QGM4_UNCW3</name>
<evidence type="ECO:0000256" key="1">
    <source>
        <dbReference type="SAM" id="Phobius"/>
    </source>
</evidence>
<comment type="caution">
    <text evidence="2">The sequence shown here is derived from an EMBL/GenBank/DDBJ whole genome shotgun (WGS) entry which is preliminary data.</text>
</comment>
<dbReference type="Proteomes" id="UP000191663">
    <property type="component" value="Unassembled WGS sequence"/>
</dbReference>
<organism evidence="2 3">
    <name type="scientific">candidate division WOR-3 bacterium 4484_100</name>
    <dbReference type="NCBI Taxonomy" id="1936077"/>
    <lineage>
        <taxon>Bacteria</taxon>
        <taxon>Bacteria division WOR-3</taxon>
    </lineage>
</organism>
<keyword evidence="1" id="KW-0812">Transmembrane</keyword>
<reference evidence="3" key="1">
    <citation type="submission" date="2017-01" db="EMBL/GenBank/DDBJ databases">
        <title>Novel pathways for hydrocarbon cycling and metabolic interdependencies in hydrothermal sediment communities.</title>
        <authorList>
            <person name="Dombrowski N."/>
            <person name="Seitz K."/>
            <person name="Teske A."/>
            <person name="Baker B."/>
        </authorList>
    </citation>
    <scope>NUCLEOTIDE SEQUENCE [LARGE SCALE GENOMIC DNA]</scope>
</reference>
<evidence type="ECO:0008006" key="4">
    <source>
        <dbReference type="Google" id="ProtNLM"/>
    </source>
</evidence>
<evidence type="ECO:0000313" key="2">
    <source>
        <dbReference type="EMBL" id="OPX18392.1"/>
    </source>
</evidence>
<feature type="transmembrane region" description="Helical" evidence="1">
    <location>
        <begin position="353"/>
        <end position="381"/>
    </location>
</feature>
<protein>
    <recommendedName>
        <fullName evidence="4">Polymer-forming cytoskeletal protein</fullName>
    </recommendedName>
</protein>
<sequence length="389" mass="42214">MFFLIKIFFIISATIPADSFPGMVPGIVVTAPRYQEDFSNYAIKISTPEIDFDKNFDLNSIPCSRRYNSDFKLSAKDTIDEDVVVSAGNAQIDGVIDGDLAVMGGEVNIKGKVIGDVAVFGGNLSIPGLIKGDAAVFGGNVINSGMIEGDLFVMGGTVRLDSGSVIEGDIGMVGGSVDRDDNAEVKGEIKSIELGRFNKLLPDIARAFRFQKKLPGKRVFRGLFSFITVIVIYIINLLLLLIFPRAVNRIEERIRMNIWAVLGIGIGLEILYIPLILLFTLSIIGIPLIPIFILAVFFALLFGLTSFSIVIGRRIVQGLEWSLSNRVGIFSLGWIAIMVIPIIGMLLRGSGFLGSFIFILGVVILYVVATLGLGGVVYALIKLRQASKK</sequence>
<gene>
    <name evidence="2" type="ORF">BXT86_01490</name>
</gene>
<dbReference type="AlphaFoldDB" id="A0A1V4QGM4"/>
<dbReference type="EMBL" id="MUKB01000018">
    <property type="protein sequence ID" value="OPX18392.1"/>
    <property type="molecule type" value="Genomic_DNA"/>
</dbReference>
<evidence type="ECO:0000313" key="3">
    <source>
        <dbReference type="Proteomes" id="UP000191663"/>
    </source>
</evidence>
<feature type="transmembrane region" description="Helical" evidence="1">
    <location>
        <begin position="256"/>
        <end position="283"/>
    </location>
</feature>
<feature type="transmembrane region" description="Helical" evidence="1">
    <location>
        <begin position="323"/>
        <end position="347"/>
    </location>
</feature>
<feature type="transmembrane region" description="Helical" evidence="1">
    <location>
        <begin position="223"/>
        <end position="244"/>
    </location>
</feature>
<proteinExistence type="predicted"/>
<keyword evidence="1" id="KW-0472">Membrane</keyword>
<keyword evidence="1" id="KW-1133">Transmembrane helix</keyword>